<dbReference type="AlphaFoldDB" id="A0A938XY86"/>
<protein>
    <recommendedName>
        <fullName evidence="4">Photosynthesis system II assembly factor Ycf48/Hcf136-like domain-containing protein</fullName>
    </recommendedName>
</protein>
<keyword evidence="3" id="KW-1185">Reference proteome</keyword>
<dbReference type="SUPFAM" id="SSF110296">
    <property type="entry name" value="Oligoxyloglucan reducing end-specific cellobiohydrolase"/>
    <property type="match status" value="1"/>
</dbReference>
<evidence type="ECO:0000256" key="1">
    <source>
        <dbReference type="SAM" id="SignalP"/>
    </source>
</evidence>
<dbReference type="EMBL" id="JAFBEB010000002">
    <property type="protein sequence ID" value="MBM7589109.1"/>
    <property type="molecule type" value="Genomic_DNA"/>
</dbReference>
<evidence type="ECO:0008006" key="4">
    <source>
        <dbReference type="Google" id="ProtNLM"/>
    </source>
</evidence>
<feature type="chain" id="PRO_5038789085" description="Photosynthesis system II assembly factor Ycf48/Hcf136-like domain-containing protein" evidence="1">
    <location>
        <begin position="27"/>
        <end position="671"/>
    </location>
</feature>
<dbReference type="InterPro" id="IPR036278">
    <property type="entry name" value="Sialidase_sf"/>
</dbReference>
<accession>A0A938XY86</accession>
<proteinExistence type="predicted"/>
<sequence length="671" mass="73345">MNRKRLFSLLTGTAMLLAIMAPHVTAGAESSIFSSQNRVALQSTPFAIGDNWKLNTKFSSYAPADMIYTGNQYVGVGDHGTIIKSTDGINWQATSKFADYHLSAIGWSGQQYVVFGAARGFSSEARNAPSEAFVSTDSLTWTKVDFPFDEHIRGVVWNNGTFVAVSPTSVFLSADGQDWTQYPLPEVWSAGGWGGIVCQNNRLFIGTPDSSRLMTSQDGQHWIPIDGHVQLNNLAWFGGQYIGVGNGLYTSADGVNWKKQSAHAAAHLTTIAANGARVTAIGWLNDGKRISLTSTDGKQWVQHDLSNLVTGINILLPANGGFVGTGSPDDNSFPVSTYAYYTKDGANWSTKLIGTTGEFGGVATNGKRTVAVGLYGAIVYTDNGLDWQSSFPLGMRPNLFNIAWGNNKFVAVGNYGAFYSADGVYWSKASVPYKSKFGDLRNIVWTGKIFVATDQVSGVYVSRDGVKWTAVPNISMVGSASNWLQSMVWDGKRIVAAVQTYNQNTLTSNKIMQSSDGVHWTNAQQLVPPSEYRHDLQIAYNGASYVAISQYNPEKAWVSGDGNKWTEVRTNLSYPNDSLEFVKSFDGYFVAYNESMSSDGSEKAHYERFYISQDGKNWTELPLPPRHPAFDVHVDEGIKNIIKANNQYIAVGSFGQIISIPRLPIGPVENR</sequence>
<comment type="caution">
    <text evidence="2">The sequence shown here is derived from an EMBL/GenBank/DDBJ whole genome shotgun (WGS) entry which is preliminary data.</text>
</comment>
<name>A0A938XY86_9BACL</name>
<dbReference type="SUPFAM" id="SSF50939">
    <property type="entry name" value="Sialidases"/>
    <property type="match status" value="1"/>
</dbReference>
<dbReference type="Proteomes" id="UP000717624">
    <property type="component" value="Unassembled WGS sequence"/>
</dbReference>
<gene>
    <name evidence="2" type="ORF">JOD01_000707</name>
</gene>
<reference evidence="2" key="1">
    <citation type="submission" date="2021-01" db="EMBL/GenBank/DDBJ databases">
        <title>Genomic Encyclopedia of Type Strains, Phase IV (KMG-IV): sequencing the most valuable type-strain genomes for metagenomic binning, comparative biology and taxonomic classification.</title>
        <authorList>
            <person name="Goeker M."/>
        </authorList>
    </citation>
    <scope>NUCLEOTIDE SEQUENCE</scope>
    <source>
        <strain evidence="2">DSM 25523</strain>
    </source>
</reference>
<feature type="signal peptide" evidence="1">
    <location>
        <begin position="1"/>
        <end position="26"/>
    </location>
</feature>
<evidence type="ECO:0000313" key="3">
    <source>
        <dbReference type="Proteomes" id="UP000717624"/>
    </source>
</evidence>
<dbReference type="RefSeq" id="WP_204516849.1">
    <property type="nucleotide sequence ID" value="NZ_BAABIN010000015.1"/>
</dbReference>
<organism evidence="2 3">
    <name type="scientific">Brevibacillus fulvus</name>
    <dbReference type="NCBI Taxonomy" id="1125967"/>
    <lineage>
        <taxon>Bacteria</taxon>
        <taxon>Bacillati</taxon>
        <taxon>Bacillota</taxon>
        <taxon>Bacilli</taxon>
        <taxon>Bacillales</taxon>
        <taxon>Paenibacillaceae</taxon>
        <taxon>Brevibacillus</taxon>
    </lineage>
</organism>
<keyword evidence="1" id="KW-0732">Signal</keyword>
<evidence type="ECO:0000313" key="2">
    <source>
        <dbReference type="EMBL" id="MBM7589109.1"/>
    </source>
</evidence>